<dbReference type="Pfam" id="PF02295">
    <property type="entry name" value="z-alpha"/>
    <property type="match status" value="1"/>
</dbReference>
<evidence type="ECO:0000256" key="10">
    <source>
        <dbReference type="ARBA" id="ARBA00023280"/>
    </source>
</evidence>
<keyword evidence="3" id="KW-1090">Inhibition of host innate immune response by virus</keyword>
<protein>
    <submittedName>
        <fullName evidence="15">Double-stranded RNA-binding protein</fullName>
    </submittedName>
</protein>
<dbReference type="GO" id="GO:0039580">
    <property type="term" value="P:symbiont-mediated suppression of host PKR/eIFalpha signaling"/>
    <property type="evidence" value="ECO:0007669"/>
    <property type="project" value="UniProtKB-KW"/>
</dbReference>
<keyword evidence="7" id="KW-1092">Inhibition of host IRF3 by virus</keyword>
<dbReference type="InterPro" id="IPR009179">
    <property type="entry name" value="E3L"/>
</dbReference>
<keyword evidence="1" id="KW-1113">Inhibition of host RLR pathway by virus</keyword>
<dbReference type="PROSITE" id="PS50139">
    <property type="entry name" value="Z_BINDING"/>
    <property type="match status" value="1"/>
</dbReference>
<dbReference type="PROSITE" id="PS50137">
    <property type="entry name" value="DS_RBD"/>
    <property type="match status" value="1"/>
</dbReference>
<dbReference type="GO" id="GO:0039502">
    <property type="term" value="P:symbiont-mediated suppression of host type I interferon-mediated signaling pathway"/>
    <property type="evidence" value="ECO:0007669"/>
    <property type="project" value="UniProtKB-KW"/>
</dbReference>
<dbReference type="InterPro" id="IPR036388">
    <property type="entry name" value="WH-like_DNA-bd_sf"/>
</dbReference>
<organism evidence="15">
    <name type="scientific">Pseudocowpox virus</name>
    <dbReference type="NCBI Taxonomy" id="129726"/>
    <lineage>
        <taxon>Viruses</taxon>
        <taxon>Varidnaviria</taxon>
        <taxon>Bamfordvirae</taxon>
        <taxon>Nucleocytoviricota</taxon>
        <taxon>Pokkesviricetes</taxon>
        <taxon>Chitovirales</taxon>
        <taxon>Poxviridae</taxon>
        <taxon>Chordopoxvirinae</taxon>
        <taxon>Parapoxvirus</taxon>
        <taxon>Parapoxvirus pseudocowpox</taxon>
    </lineage>
</organism>
<keyword evidence="11" id="KW-1119">Modulation of host cell apoptosis by virus</keyword>
<evidence type="ECO:0000259" key="13">
    <source>
        <dbReference type="PROSITE" id="PS50137"/>
    </source>
</evidence>
<evidence type="ECO:0000256" key="1">
    <source>
        <dbReference type="ARBA" id="ARBA00022482"/>
    </source>
</evidence>
<dbReference type="GO" id="GO:0003723">
    <property type="term" value="F:RNA binding"/>
    <property type="evidence" value="ECO:0007669"/>
    <property type="project" value="UniProtKB-UniRule"/>
</dbReference>
<dbReference type="InterPro" id="IPR036390">
    <property type="entry name" value="WH_DNA-bd_sf"/>
</dbReference>
<evidence type="ECO:0000256" key="3">
    <source>
        <dbReference type="ARBA" id="ARBA00022632"/>
    </source>
</evidence>
<keyword evidence="4" id="KW-1093">Inhibition of host IRF7 by virus</keyword>
<dbReference type="Gene3D" id="3.30.160.20">
    <property type="match status" value="1"/>
</dbReference>
<evidence type="ECO:0000256" key="11">
    <source>
        <dbReference type="ARBA" id="ARBA00023323"/>
    </source>
</evidence>
<sequence length="184" mass="19901">MASDCASLILDLFKKCGVKLPAKDIAKELGISKHEANRVLYRMLDTDEVHFEDGHPPHWYAECGPAPATSVEEDDVDTEPMETEAGCGTIFGGEIDVLTKTCVIRLKTLNPVSAVNEFCMITHRPLEFCETRSGGQDHCPNFTCTIVVSGKVITTASGTSKKLARHAACATALIILIDNCGISF</sequence>
<evidence type="ECO:0000256" key="8">
    <source>
        <dbReference type="ARBA" id="ARBA00023041"/>
    </source>
</evidence>
<dbReference type="GO" id="GO:0052150">
    <property type="term" value="P:symbiont-mediated perturbation of host apoptosis"/>
    <property type="evidence" value="ECO:0007669"/>
    <property type="project" value="UniProtKB-KW"/>
</dbReference>
<dbReference type="EMBL" id="JN712917">
    <property type="protein sequence ID" value="AFA41730.1"/>
    <property type="molecule type" value="Genomic_DNA"/>
</dbReference>
<evidence type="ECO:0000256" key="5">
    <source>
        <dbReference type="ARBA" id="ARBA00022830"/>
    </source>
</evidence>
<keyword evidence="9" id="KW-0922">Interferon antiviral system evasion</keyword>
<evidence type="ECO:0000256" key="2">
    <source>
        <dbReference type="ARBA" id="ARBA00022581"/>
    </source>
</evidence>
<evidence type="ECO:0000256" key="12">
    <source>
        <dbReference type="PROSITE-ProRule" id="PRU00266"/>
    </source>
</evidence>
<evidence type="ECO:0000313" key="15">
    <source>
        <dbReference type="EMBL" id="AFA41730.1"/>
    </source>
</evidence>
<evidence type="ECO:0000256" key="4">
    <source>
        <dbReference type="ARBA" id="ARBA00022811"/>
    </source>
</evidence>
<evidence type="ECO:0000256" key="9">
    <source>
        <dbReference type="ARBA" id="ARBA00023258"/>
    </source>
</evidence>
<proteinExistence type="predicted"/>
<dbReference type="CDD" id="cd19875">
    <property type="entry name" value="DSRM_EIF2AK2-like"/>
    <property type="match status" value="1"/>
</dbReference>
<dbReference type="GO" id="GO:0030291">
    <property type="term" value="F:protein serine/threonine kinase inhibitor activity"/>
    <property type="evidence" value="ECO:0007669"/>
    <property type="project" value="UniProtKB-KW"/>
</dbReference>
<dbReference type="SUPFAM" id="SSF54768">
    <property type="entry name" value="dsRNA-binding domain-like"/>
    <property type="match status" value="1"/>
</dbReference>
<evidence type="ECO:0000256" key="7">
    <source>
        <dbReference type="ARBA" id="ARBA00022931"/>
    </source>
</evidence>
<evidence type="ECO:0000256" key="6">
    <source>
        <dbReference type="ARBA" id="ARBA00022884"/>
    </source>
</evidence>
<dbReference type="SUPFAM" id="SSF46785">
    <property type="entry name" value="Winged helix' DNA-binding domain"/>
    <property type="match status" value="1"/>
</dbReference>
<dbReference type="GO" id="GO:0039557">
    <property type="term" value="P:symbiont-mediated suppression of host cytoplasmic pattern recognition receptor signaling pathway via inhibition of IRF7 activity"/>
    <property type="evidence" value="ECO:0007669"/>
    <property type="project" value="UniProtKB-KW"/>
</dbReference>
<dbReference type="SMART" id="SM00358">
    <property type="entry name" value="DSRM"/>
    <property type="match status" value="1"/>
</dbReference>
<feature type="domain" description="Z-binding" evidence="14">
    <location>
        <begin position="1"/>
        <end position="63"/>
    </location>
</feature>
<keyword evidence="5" id="KW-1114">Inhibition of host interferon signaling pathway by virus</keyword>
<keyword evidence="10" id="KW-0899">Viral immunoevasion</keyword>
<reference evidence="15" key="1">
    <citation type="submission" date="2011-09" db="EMBL/GenBank/DDBJ databases">
        <title>Sequence analysis of RNA binding protein of pseudocowpox virus from camels.</title>
        <authorList>
            <person name="Nagarajan G."/>
            <person name="Swami S.K."/>
            <person name="Dahiya S."/>
            <person name="Sivakumar G."/>
            <person name="Mehta S.C."/>
            <person name="Tuteja F.C."/>
            <person name="Patil N.V."/>
        </authorList>
    </citation>
    <scope>NUCLEOTIDE SEQUENCE</scope>
    <source>
        <strain evidence="15">Bikaner</strain>
    </source>
</reference>
<name>H6UZY2_9POXV</name>
<dbReference type="Gene3D" id="1.10.10.10">
    <property type="entry name" value="Winged helix-like DNA-binding domain superfamily/Winged helix DNA-binding domain"/>
    <property type="match status" value="1"/>
</dbReference>
<evidence type="ECO:0000259" key="14">
    <source>
        <dbReference type="PROSITE" id="PS50139"/>
    </source>
</evidence>
<dbReference type="SMART" id="SM00550">
    <property type="entry name" value="Zalpha"/>
    <property type="match status" value="1"/>
</dbReference>
<keyword evidence="2" id="KW-0945">Host-virus interaction</keyword>
<dbReference type="GO" id="GO:0039548">
    <property type="term" value="P:symbiont-mediated suppression of host cytoplasmic pattern recognition receptor signaling pathway via inhibition of IRF3 activity"/>
    <property type="evidence" value="ECO:0007669"/>
    <property type="project" value="UniProtKB-KW"/>
</dbReference>
<keyword evidence="8" id="KW-1102">Inhibition of host PKR by virus</keyword>
<dbReference type="PIRSF" id="PIRSF004008">
    <property type="entry name" value="VAC_E3L"/>
    <property type="match status" value="1"/>
</dbReference>
<dbReference type="InterPro" id="IPR014720">
    <property type="entry name" value="dsRBD_dom"/>
</dbReference>
<dbReference type="Pfam" id="PF00035">
    <property type="entry name" value="dsrm"/>
    <property type="match status" value="1"/>
</dbReference>
<keyword evidence="6 12" id="KW-0694">RNA-binding</keyword>
<dbReference type="InterPro" id="IPR042371">
    <property type="entry name" value="Z_dom"/>
</dbReference>
<accession>H6UZY2</accession>
<feature type="domain" description="DRBM" evidence="13">
    <location>
        <begin position="110"/>
        <end position="178"/>
    </location>
</feature>
<dbReference type="GO" id="GO:0003726">
    <property type="term" value="F:double-stranded RNA adenosine deaminase activity"/>
    <property type="evidence" value="ECO:0007669"/>
    <property type="project" value="InterPro"/>
</dbReference>